<proteinExistence type="predicted"/>
<protein>
    <submittedName>
        <fullName evidence="1">Uncharacterized protein</fullName>
    </submittedName>
</protein>
<dbReference type="PATRIC" id="fig|273035.7.peg.2134"/>
<accession>A0A0K2JJ34</accession>
<gene>
    <name evidence="1" type="ORF">SKUN_001748</name>
</gene>
<evidence type="ECO:0000313" key="2">
    <source>
        <dbReference type="Proteomes" id="UP000062963"/>
    </source>
</evidence>
<sequence>MKTLQQTELINYHFIEINGFNHKIINQLDEKNMSQIFTYRKNVFANTPLVIIVIR</sequence>
<dbReference type="AlphaFoldDB" id="A0A0K2JJ34"/>
<dbReference type="KEGG" id="skn:SKUN_001748"/>
<organism evidence="1 2">
    <name type="scientific">Spiroplasma kunkelii CR2-3x</name>
    <dbReference type="NCBI Taxonomy" id="273035"/>
    <lineage>
        <taxon>Bacteria</taxon>
        <taxon>Bacillati</taxon>
        <taxon>Mycoplasmatota</taxon>
        <taxon>Mollicutes</taxon>
        <taxon>Entomoplasmatales</taxon>
        <taxon>Spiroplasmataceae</taxon>
        <taxon>Spiroplasma</taxon>
    </lineage>
</organism>
<name>A0A0K2JJ34_SPIKU</name>
<reference evidence="1 2" key="1">
    <citation type="journal article" date="2015" name="Genome Announc.">
        <title>Complete Genome Sequence of Spiroplasma kunkelii Strain CR2-3x, Causal Agent of Corn Stunt Disease in Zea mays L.</title>
        <authorList>
            <person name="Davis R.E."/>
            <person name="Shao J."/>
            <person name="Dally E.L."/>
            <person name="Zhao Y."/>
            <person name="Gasparich G.E."/>
            <person name="Gaynor B.J."/>
            <person name="Athey J.C."/>
            <person name="Harrison N.A."/>
            <person name="Donofrio N."/>
        </authorList>
    </citation>
    <scope>NUCLEOTIDE SEQUENCE [LARGE SCALE GENOMIC DNA]</scope>
    <source>
        <strain evidence="1 2">CR2-3x</strain>
        <plasmid evidence="1">pSKU205</plasmid>
    </source>
</reference>
<keyword evidence="2" id="KW-1185">Reference proteome</keyword>
<geneLocation type="plasmid" evidence="1 2">
    <name>pSKU205</name>
</geneLocation>
<dbReference type="Proteomes" id="UP000062963">
    <property type="component" value="Plasmid pSKU205"/>
</dbReference>
<evidence type="ECO:0000313" key="1">
    <source>
        <dbReference type="EMBL" id="ALA98599.1"/>
    </source>
</evidence>
<dbReference type="EMBL" id="CP012424">
    <property type="protein sequence ID" value="ALA98599.1"/>
    <property type="molecule type" value="Genomic_DNA"/>
</dbReference>
<keyword evidence="1" id="KW-0614">Plasmid</keyword>